<feature type="region of interest" description="Disordered" evidence="1">
    <location>
        <begin position="146"/>
        <end position="193"/>
    </location>
</feature>
<evidence type="ECO:0000256" key="1">
    <source>
        <dbReference type="SAM" id="MobiDB-lite"/>
    </source>
</evidence>
<sequence length="193" mass="20554">MTFTPPTPQTWTLRLKHGRTTVLLHTDPLSTFTTLKTHLHTALQQTALHDPDTGAEIALPADPADIQLGVPVAPSEPGKGFQLGEWEYGVAVDDDDEGKGKGKAGVKGKGNGRKEAGVAGAVKDCPKGAGLRDGAVLAFRWRGDGSGWEDEEDVDMEGRGKRGDMWGVRLPSFEDGYGVENEGDLGSGREFEG</sequence>
<evidence type="ECO:0000313" key="2">
    <source>
        <dbReference type="EMBL" id="KAF2679870.1"/>
    </source>
</evidence>
<evidence type="ECO:0000313" key="3">
    <source>
        <dbReference type="Proteomes" id="UP000799291"/>
    </source>
</evidence>
<accession>A0A6G1IPF4</accession>
<protein>
    <submittedName>
        <fullName evidence="2">Uncharacterized protein</fullName>
    </submittedName>
</protein>
<organism evidence="2 3">
    <name type="scientific">Lentithecium fluviatile CBS 122367</name>
    <dbReference type="NCBI Taxonomy" id="1168545"/>
    <lineage>
        <taxon>Eukaryota</taxon>
        <taxon>Fungi</taxon>
        <taxon>Dikarya</taxon>
        <taxon>Ascomycota</taxon>
        <taxon>Pezizomycotina</taxon>
        <taxon>Dothideomycetes</taxon>
        <taxon>Pleosporomycetidae</taxon>
        <taxon>Pleosporales</taxon>
        <taxon>Massarineae</taxon>
        <taxon>Lentitheciaceae</taxon>
        <taxon>Lentithecium</taxon>
    </lineage>
</organism>
<reference evidence="2" key="1">
    <citation type="journal article" date="2020" name="Stud. Mycol.">
        <title>101 Dothideomycetes genomes: a test case for predicting lifestyles and emergence of pathogens.</title>
        <authorList>
            <person name="Haridas S."/>
            <person name="Albert R."/>
            <person name="Binder M."/>
            <person name="Bloem J."/>
            <person name="Labutti K."/>
            <person name="Salamov A."/>
            <person name="Andreopoulos B."/>
            <person name="Baker S."/>
            <person name="Barry K."/>
            <person name="Bills G."/>
            <person name="Bluhm B."/>
            <person name="Cannon C."/>
            <person name="Castanera R."/>
            <person name="Culley D."/>
            <person name="Daum C."/>
            <person name="Ezra D."/>
            <person name="Gonzalez J."/>
            <person name="Henrissat B."/>
            <person name="Kuo A."/>
            <person name="Liang C."/>
            <person name="Lipzen A."/>
            <person name="Lutzoni F."/>
            <person name="Magnuson J."/>
            <person name="Mondo S."/>
            <person name="Nolan M."/>
            <person name="Ohm R."/>
            <person name="Pangilinan J."/>
            <person name="Park H.-J."/>
            <person name="Ramirez L."/>
            <person name="Alfaro M."/>
            <person name="Sun H."/>
            <person name="Tritt A."/>
            <person name="Yoshinaga Y."/>
            <person name="Zwiers L.-H."/>
            <person name="Turgeon B."/>
            <person name="Goodwin S."/>
            <person name="Spatafora J."/>
            <person name="Crous P."/>
            <person name="Grigoriev I."/>
        </authorList>
    </citation>
    <scope>NUCLEOTIDE SEQUENCE</scope>
    <source>
        <strain evidence="2">CBS 122367</strain>
    </source>
</reference>
<proteinExistence type="predicted"/>
<dbReference type="AlphaFoldDB" id="A0A6G1IPF4"/>
<gene>
    <name evidence="2" type="ORF">K458DRAFT_374318</name>
</gene>
<name>A0A6G1IPF4_9PLEO</name>
<feature type="region of interest" description="Disordered" evidence="1">
    <location>
        <begin position="92"/>
        <end position="117"/>
    </location>
</feature>
<dbReference type="OrthoDB" id="5376498at2759"/>
<keyword evidence="3" id="KW-1185">Reference proteome</keyword>
<dbReference type="EMBL" id="MU005600">
    <property type="protein sequence ID" value="KAF2679870.1"/>
    <property type="molecule type" value="Genomic_DNA"/>
</dbReference>
<dbReference type="Proteomes" id="UP000799291">
    <property type="component" value="Unassembled WGS sequence"/>
</dbReference>